<evidence type="ECO:0000313" key="13">
    <source>
        <dbReference type="Proteomes" id="UP000664781"/>
    </source>
</evidence>
<gene>
    <name evidence="12" type="ORF">J1792_25625</name>
</gene>
<evidence type="ECO:0000256" key="1">
    <source>
        <dbReference type="ARBA" id="ARBA00007164"/>
    </source>
</evidence>
<accession>A0A939JT31</accession>
<organism evidence="12 13">
    <name type="scientific">Streptomyces triculaminicus</name>
    <dbReference type="NCBI Taxonomy" id="2816232"/>
    <lineage>
        <taxon>Bacteria</taxon>
        <taxon>Bacillati</taxon>
        <taxon>Actinomycetota</taxon>
        <taxon>Actinomycetes</taxon>
        <taxon>Kitasatosporales</taxon>
        <taxon>Streptomycetaceae</taxon>
        <taxon>Streptomyces</taxon>
    </lineage>
</organism>
<evidence type="ECO:0000259" key="11">
    <source>
        <dbReference type="Pfam" id="PF00768"/>
    </source>
</evidence>
<keyword evidence="12" id="KW-0121">Carboxypeptidase</keyword>
<dbReference type="PRINTS" id="PR00725">
    <property type="entry name" value="DADACBPTASE1"/>
</dbReference>
<feature type="signal peptide" evidence="10">
    <location>
        <begin position="1"/>
        <end position="34"/>
    </location>
</feature>
<evidence type="ECO:0000256" key="10">
    <source>
        <dbReference type="SAM" id="SignalP"/>
    </source>
</evidence>
<evidence type="ECO:0000256" key="9">
    <source>
        <dbReference type="RuleBase" id="RU004016"/>
    </source>
</evidence>
<keyword evidence="6" id="KW-0961">Cell wall biogenesis/degradation</keyword>
<feature type="domain" description="Peptidase S11 D-alanyl-D-alanine carboxypeptidase A N-terminal" evidence="11">
    <location>
        <begin position="59"/>
        <end position="274"/>
    </location>
</feature>
<dbReference type="GO" id="GO:0008360">
    <property type="term" value="P:regulation of cell shape"/>
    <property type="evidence" value="ECO:0007669"/>
    <property type="project" value="UniProtKB-KW"/>
</dbReference>
<dbReference type="InterPro" id="IPR001967">
    <property type="entry name" value="Peptidase_S11_N"/>
</dbReference>
<evidence type="ECO:0000256" key="2">
    <source>
        <dbReference type="ARBA" id="ARBA00022729"/>
    </source>
</evidence>
<dbReference type="PANTHER" id="PTHR21581:SF33">
    <property type="entry name" value="D-ALANYL-D-ALANINE CARBOXYPEPTIDASE DACB"/>
    <property type="match status" value="1"/>
</dbReference>
<dbReference type="InterPro" id="IPR012338">
    <property type="entry name" value="Beta-lactam/transpept-like"/>
</dbReference>
<name>A0A939JT31_9ACTN</name>
<dbReference type="AlphaFoldDB" id="A0A939JT31"/>
<dbReference type="PANTHER" id="PTHR21581">
    <property type="entry name" value="D-ALANYL-D-ALANINE CARBOXYPEPTIDASE"/>
    <property type="match status" value="1"/>
</dbReference>
<keyword evidence="13" id="KW-1185">Reference proteome</keyword>
<comment type="caution">
    <text evidence="12">The sequence shown here is derived from an EMBL/GenBank/DDBJ whole genome shotgun (WGS) entry which is preliminary data.</text>
</comment>
<keyword evidence="5" id="KW-0573">Peptidoglycan synthesis</keyword>
<dbReference type="Gene3D" id="3.40.710.10">
    <property type="entry name" value="DD-peptidase/beta-lactamase superfamily"/>
    <property type="match status" value="1"/>
</dbReference>
<feature type="chain" id="PRO_5036771092" evidence="10">
    <location>
        <begin position="35"/>
        <end position="307"/>
    </location>
</feature>
<keyword evidence="3" id="KW-0378">Hydrolase</keyword>
<dbReference type="GO" id="GO:0006508">
    <property type="term" value="P:proteolysis"/>
    <property type="evidence" value="ECO:0007669"/>
    <property type="project" value="InterPro"/>
</dbReference>
<dbReference type="GO" id="GO:0009002">
    <property type="term" value="F:serine-type D-Ala-D-Ala carboxypeptidase activity"/>
    <property type="evidence" value="ECO:0007669"/>
    <property type="project" value="InterPro"/>
</dbReference>
<feature type="active site" description="Acyl-ester intermediate" evidence="7">
    <location>
        <position position="69"/>
    </location>
</feature>
<evidence type="ECO:0000313" key="12">
    <source>
        <dbReference type="EMBL" id="MBO0656025.1"/>
    </source>
</evidence>
<keyword evidence="2 10" id="KW-0732">Signal</keyword>
<evidence type="ECO:0000256" key="6">
    <source>
        <dbReference type="ARBA" id="ARBA00023316"/>
    </source>
</evidence>
<dbReference type="GO" id="GO:0071555">
    <property type="term" value="P:cell wall organization"/>
    <property type="evidence" value="ECO:0007669"/>
    <property type="project" value="UniProtKB-KW"/>
</dbReference>
<keyword evidence="4" id="KW-0133">Cell shape</keyword>
<feature type="active site" description="Proton acceptor" evidence="7">
    <location>
        <position position="72"/>
    </location>
</feature>
<reference evidence="12" key="1">
    <citation type="submission" date="2021-03" db="EMBL/GenBank/DDBJ databases">
        <title>Streptomyces strains.</title>
        <authorList>
            <person name="Lund M.B."/>
            <person name="Toerring T."/>
        </authorList>
    </citation>
    <scope>NUCLEOTIDE SEQUENCE</scope>
    <source>
        <strain evidence="12">JCM 4242</strain>
    </source>
</reference>
<dbReference type="Pfam" id="PF00768">
    <property type="entry name" value="Peptidase_S11"/>
    <property type="match status" value="1"/>
</dbReference>
<dbReference type="RefSeq" id="WP_207248302.1">
    <property type="nucleotide sequence ID" value="NZ_JAFMOF010000004.1"/>
</dbReference>
<evidence type="ECO:0000256" key="8">
    <source>
        <dbReference type="PIRSR" id="PIRSR618044-2"/>
    </source>
</evidence>
<dbReference type="EMBL" id="JAFMOF010000004">
    <property type="protein sequence ID" value="MBO0656025.1"/>
    <property type="molecule type" value="Genomic_DNA"/>
</dbReference>
<protein>
    <submittedName>
        <fullName evidence="12">D-alanyl-D-alanine carboxypeptidase</fullName>
    </submittedName>
</protein>
<dbReference type="InterPro" id="IPR018044">
    <property type="entry name" value="Peptidase_S11"/>
</dbReference>
<sequence length="307" mass="32954">MEPCEGSVVRRWGAALTASAAALAVALPTATAQAAEGPTGIGAKGAYLDRGPDGKPWGKAADTRRQMASTTKIMTAVVVADDYAGALHQQVAIKQSYRDWVQRNQASTADLRTGDELTVRQLLYAMMLPSGCDAAYALADTFGDGATEQARTASFVEKLNKKARALGMRDTHYDSFDGISSRGTNYSTPRDLAKLARHALGDDTLTTVMKSMNTQQKAANVNRLYTWYNTNKLLGSYDGVVGLKTGSTRAAGPCLVFAARRAGRTVVGVVLDDRTGRYPDAARMLDYAYSSRTALKLRELPMGAHED</sequence>
<evidence type="ECO:0000256" key="3">
    <source>
        <dbReference type="ARBA" id="ARBA00022801"/>
    </source>
</evidence>
<comment type="similarity">
    <text evidence="1 9">Belongs to the peptidase S11 family.</text>
</comment>
<proteinExistence type="inferred from homology"/>
<feature type="binding site" evidence="8">
    <location>
        <position position="244"/>
    </location>
    <ligand>
        <name>substrate</name>
    </ligand>
</feature>
<feature type="active site" evidence="7">
    <location>
        <position position="130"/>
    </location>
</feature>
<dbReference type="GO" id="GO:0009252">
    <property type="term" value="P:peptidoglycan biosynthetic process"/>
    <property type="evidence" value="ECO:0007669"/>
    <property type="project" value="UniProtKB-KW"/>
</dbReference>
<evidence type="ECO:0000256" key="4">
    <source>
        <dbReference type="ARBA" id="ARBA00022960"/>
    </source>
</evidence>
<dbReference type="Proteomes" id="UP000664781">
    <property type="component" value="Unassembled WGS sequence"/>
</dbReference>
<dbReference type="SUPFAM" id="SSF56601">
    <property type="entry name" value="beta-lactamase/transpeptidase-like"/>
    <property type="match status" value="1"/>
</dbReference>
<keyword evidence="12" id="KW-0645">Protease</keyword>
<evidence type="ECO:0000256" key="7">
    <source>
        <dbReference type="PIRSR" id="PIRSR618044-1"/>
    </source>
</evidence>
<evidence type="ECO:0000256" key="5">
    <source>
        <dbReference type="ARBA" id="ARBA00022984"/>
    </source>
</evidence>